<dbReference type="SMART" id="SM00091">
    <property type="entry name" value="PAS"/>
    <property type="match status" value="1"/>
</dbReference>
<evidence type="ECO:0000313" key="4">
    <source>
        <dbReference type="EMBL" id="ROV57739.1"/>
    </source>
</evidence>
<dbReference type="Pfam" id="PF00563">
    <property type="entry name" value="EAL"/>
    <property type="match status" value="1"/>
</dbReference>
<dbReference type="InterPro" id="IPR001633">
    <property type="entry name" value="EAL_dom"/>
</dbReference>
<dbReference type="SMART" id="SM00052">
    <property type="entry name" value="EAL"/>
    <property type="match status" value="1"/>
</dbReference>
<dbReference type="PANTHER" id="PTHR44757:SF2">
    <property type="entry name" value="BIOFILM ARCHITECTURE MAINTENANCE PROTEIN MBAA"/>
    <property type="match status" value="1"/>
</dbReference>
<dbReference type="SUPFAM" id="SSF141868">
    <property type="entry name" value="EAL domain-like"/>
    <property type="match status" value="1"/>
</dbReference>
<dbReference type="InterPro" id="IPR029787">
    <property type="entry name" value="Nucleotide_cyclase"/>
</dbReference>
<feature type="domain" description="GGDEF" evidence="3">
    <location>
        <begin position="486"/>
        <end position="616"/>
    </location>
</feature>
<dbReference type="InterPro" id="IPR043128">
    <property type="entry name" value="Rev_trsase/Diguanyl_cyclase"/>
</dbReference>
<proteinExistence type="predicted"/>
<gene>
    <name evidence="4" type="ORF">EGH82_21675</name>
</gene>
<dbReference type="Gene3D" id="3.30.450.20">
    <property type="entry name" value="PAS domain"/>
    <property type="match status" value="1"/>
</dbReference>
<protein>
    <submittedName>
        <fullName evidence="4">EAL domain-containing protein</fullName>
    </submittedName>
</protein>
<accession>A0A3N3DTQ7</accession>
<dbReference type="RefSeq" id="WP_123783652.1">
    <property type="nucleotide sequence ID" value="NZ_RKIK01000118.1"/>
</dbReference>
<dbReference type="InterPro" id="IPR000160">
    <property type="entry name" value="GGDEF_dom"/>
</dbReference>
<dbReference type="Proteomes" id="UP000278792">
    <property type="component" value="Unassembled WGS sequence"/>
</dbReference>
<dbReference type="CDD" id="cd00130">
    <property type="entry name" value="PAS"/>
    <property type="match status" value="1"/>
</dbReference>
<dbReference type="Pfam" id="PF00990">
    <property type="entry name" value="GGDEF"/>
    <property type="match status" value="1"/>
</dbReference>
<comment type="caution">
    <text evidence="4">The sequence shown here is derived from an EMBL/GenBank/DDBJ whole genome shotgun (WGS) entry which is preliminary data.</text>
</comment>
<evidence type="ECO:0000259" key="2">
    <source>
        <dbReference type="PROSITE" id="PS50883"/>
    </source>
</evidence>
<dbReference type="SUPFAM" id="SSF55073">
    <property type="entry name" value="Nucleotide cyclase"/>
    <property type="match status" value="1"/>
</dbReference>
<feature type="transmembrane region" description="Helical" evidence="1">
    <location>
        <begin position="254"/>
        <end position="277"/>
    </location>
</feature>
<dbReference type="EMBL" id="RKIK01000118">
    <property type="protein sequence ID" value="ROV57739.1"/>
    <property type="molecule type" value="Genomic_DNA"/>
</dbReference>
<evidence type="ECO:0000313" key="5">
    <source>
        <dbReference type="Proteomes" id="UP000278792"/>
    </source>
</evidence>
<dbReference type="CDD" id="cd01948">
    <property type="entry name" value="EAL"/>
    <property type="match status" value="1"/>
</dbReference>
<dbReference type="InterPro" id="IPR035919">
    <property type="entry name" value="EAL_sf"/>
</dbReference>
<dbReference type="AlphaFoldDB" id="A0A3N3DTQ7"/>
<dbReference type="Pfam" id="PF05228">
    <property type="entry name" value="CHASE4"/>
    <property type="match status" value="1"/>
</dbReference>
<keyword evidence="1" id="KW-0472">Membrane</keyword>
<dbReference type="InterPro" id="IPR052155">
    <property type="entry name" value="Biofilm_reg_signaling"/>
</dbReference>
<dbReference type="InterPro" id="IPR000014">
    <property type="entry name" value="PAS"/>
</dbReference>
<keyword evidence="1" id="KW-0812">Transmembrane</keyword>
<dbReference type="NCBIfam" id="TIGR00229">
    <property type="entry name" value="sensory_box"/>
    <property type="match status" value="1"/>
</dbReference>
<dbReference type="PROSITE" id="PS50887">
    <property type="entry name" value="GGDEF"/>
    <property type="match status" value="1"/>
</dbReference>
<keyword evidence="1" id="KW-1133">Transmembrane helix</keyword>
<dbReference type="SUPFAM" id="SSF55785">
    <property type="entry name" value="PYP-like sensor domain (PAS domain)"/>
    <property type="match status" value="1"/>
</dbReference>
<dbReference type="SMART" id="SM00267">
    <property type="entry name" value="GGDEF"/>
    <property type="match status" value="1"/>
</dbReference>
<sequence length="881" mass="99620">MIISFLFISRYFFLYSLNELENMEISRASKQAQSVINMMVTQQEERSYDWASWDETYYLLKDGDVASYRARNMYVETLDTLSLDLMAFATLDGAVVDYLARDNRSIHSKDNLSLLIKNPNITAHIHHMNEGPDHMRKSLSGLFKVNEEVWSVSITPVRNSEETLPSTGWLLWGKNLTSRFPGNFQSILTTNNTLELVLPGQTSSLLASSRNDSLTIREDDNILLISAINGLDGEAIAYLKTEIPREHYNKGSTLFSYLFTAVGLSTTLIAGFTFFVFRQGVATRFNKFEKGLNGLFAQYQLDDLSKGRYDELDKATRLVEVLSNNAINAEGVAQDTLQKYRAFYESRSVGVLVVLNGQIADINEKALSLLHYTKEELVAQPLAKLCSSSSQECQVDLMYQQLEQGQFSFEATMIGSNQEAIDCQLEAAMILHDGESALMLLIHDIREQKKQQQLIRELEGRDSVSGLNNRPTILNRIQSLIENRPNQFSIMYISIDQLKRISEVYGHLIFDDAIRYISEIFQTQAKHYEIGRISEFEFIVIISDTEDLTPAYQFGNKLIDTLAKQTEIEGLSIDLNGKAILVDPSLTHRSLEYLLQAAYYTAQLGSPSNEVRLMGEQLSEQAQISLMISRELRSAIDSGQIGAYYQPIVNTQTGEVNGFEALARWFHPSLGIVSPNVFIPLAEQNQLIVELGESILFQACRFIHQLNTKRIAQGLKPLSIHVNLSAKHFYHTRLTDYLKQVMKQFNISAGQLVLELTESMLMGVEAETVNRMQQIKKLGIQLALDDFGTGYASFSTLCSFPLDVVKLDKSYIDQVENNDKAKTILRNIASMAHELGLATVAEGVENSSQLRKLKVWNIDEIQGYYFYKPMSENDALNQFSR</sequence>
<reference evidence="4 5" key="1">
    <citation type="submission" date="2018-11" db="EMBL/GenBank/DDBJ databases">
        <title>Vibrio ponticus strain CAIM 1751 pathogenic for the snapper Lutjanus guttatus.</title>
        <authorList>
            <person name="Soto-Rodriguez S."/>
            <person name="Lozano-Olvera R."/>
            <person name="Gomez-Gil B."/>
        </authorList>
    </citation>
    <scope>NUCLEOTIDE SEQUENCE [LARGE SCALE GENOMIC DNA]</scope>
    <source>
        <strain evidence="4 5">CAIM 1751</strain>
    </source>
</reference>
<organism evidence="4 5">
    <name type="scientific">Vibrio ponticus</name>
    <dbReference type="NCBI Taxonomy" id="265668"/>
    <lineage>
        <taxon>Bacteria</taxon>
        <taxon>Pseudomonadati</taxon>
        <taxon>Pseudomonadota</taxon>
        <taxon>Gammaproteobacteria</taxon>
        <taxon>Vibrionales</taxon>
        <taxon>Vibrionaceae</taxon>
        <taxon>Vibrio</taxon>
    </lineage>
</organism>
<dbReference type="Gene3D" id="3.20.20.450">
    <property type="entry name" value="EAL domain"/>
    <property type="match status" value="1"/>
</dbReference>
<name>A0A3N3DTQ7_9VIBR</name>
<dbReference type="Gene3D" id="3.30.70.270">
    <property type="match status" value="1"/>
</dbReference>
<dbReference type="PROSITE" id="PS50883">
    <property type="entry name" value="EAL"/>
    <property type="match status" value="1"/>
</dbReference>
<dbReference type="PANTHER" id="PTHR44757">
    <property type="entry name" value="DIGUANYLATE CYCLASE DGCP"/>
    <property type="match status" value="1"/>
</dbReference>
<evidence type="ECO:0000256" key="1">
    <source>
        <dbReference type="SAM" id="Phobius"/>
    </source>
</evidence>
<feature type="domain" description="EAL" evidence="2">
    <location>
        <begin position="625"/>
        <end position="881"/>
    </location>
</feature>
<dbReference type="InterPro" id="IPR007892">
    <property type="entry name" value="CHASE4"/>
</dbReference>
<dbReference type="Pfam" id="PF13426">
    <property type="entry name" value="PAS_9"/>
    <property type="match status" value="1"/>
</dbReference>
<evidence type="ECO:0000259" key="3">
    <source>
        <dbReference type="PROSITE" id="PS50887"/>
    </source>
</evidence>
<dbReference type="InterPro" id="IPR035965">
    <property type="entry name" value="PAS-like_dom_sf"/>
</dbReference>